<evidence type="ECO:0000313" key="2">
    <source>
        <dbReference type="EMBL" id="CCD68660.1"/>
    </source>
</evidence>
<feature type="transmembrane region" description="Helical" evidence="1">
    <location>
        <begin position="72"/>
        <end position="94"/>
    </location>
</feature>
<keyword evidence="2" id="KW-0675">Receptor</keyword>
<evidence type="ECO:0000313" key="4">
    <source>
        <dbReference type="WormBase" id="ZC142.1a"/>
    </source>
</evidence>
<dbReference type="InParanoid" id="Q23072"/>
<reference evidence="2 3" key="1">
    <citation type="journal article" date="1998" name="Science">
        <title>Genome sequence of the nematode C. elegans: a platform for investigating biology.</title>
        <authorList>
            <consortium name="The C. elegans sequencing consortium"/>
            <person name="Sulson J.E."/>
            <person name="Waterston R."/>
        </authorList>
    </citation>
    <scope>NUCLEOTIDE SEQUENCE [LARGE SCALE GENOMIC DNA]</scope>
    <source>
        <strain evidence="2 3">Bristol N2</strain>
    </source>
</reference>
<accession>Q23072</accession>
<dbReference type="SMR" id="Q23072"/>
<dbReference type="OMA" id="HVFRLVM"/>
<dbReference type="STRING" id="6239.ZC142.1a.1"/>
<dbReference type="GeneID" id="191087"/>
<dbReference type="Bgee" id="WBGene00022528">
    <property type="expression patterns" value="Expressed in embryo"/>
</dbReference>
<dbReference type="SUPFAM" id="SSF81321">
    <property type="entry name" value="Family A G protein-coupled receptor-like"/>
    <property type="match status" value="1"/>
</dbReference>
<dbReference type="FunCoup" id="Q23072">
    <property type="interactions" value="1"/>
</dbReference>
<evidence type="ECO:0000313" key="3">
    <source>
        <dbReference type="Proteomes" id="UP000001940"/>
    </source>
</evidence>
<dbReference type="eggNOG" id="ENOG502SX34">
    <property type="taxonomic scope" value="Eukaryota"/>
</dbReference>
<keyword evidence="1" id="KW-0812">Transmembrane</keyword>
<dbReference type="Proteomes" id="UP000001940">
    <property type="component" value="Chromosome V"/>
</dbReference>
<dbReference type="AlphaFoldDB" id="Q23072"/>
<feature type="transmembrane region" description="Helical" evidence="1">
    <location>
        <begin position="106"/>
        <end position="131"/>
    </location>
</feature>
<dbReference type="EMBL" id="BX284605">
    <property type="protein sequence ID" value="CCD68660.1"/>
    <property type="molecule type" value="Genomic_DNA"/>
</dbReference>
<dbReference type="PhylomeDB" id="Q23072"/>
<dbReference type="PANTHER" id="PTHR23021">
    <property type="entry name" value="SERPENTINE RECEPTOR, CLASS T"/>
    <property type="match status" value="1"/>
</dbReference>
<dbReference type="ExpressionAtlas" id="Q23072">
    <property type="expression patterns" value="baseline"/>
</dbReference>
<dbReference type="UCSC" id="ZC142.1">
    <property type="organism name" value="c. elegans"/>
</dbReference>
<dbReference type="PIR" id="T25939">
    <property type="entry name" value="T25939"/>
</dbReference>
<dbReference type="PaxDb" id="6239-ZC142.1"/>
<organism evidence="2 3">
    <name type="scientific">Caenorhabditis elegans</name>
    <dbReference type="NCBI Taxonomy" id="6239"/>
    <lineage>
        <taxon>Eukaryota</taxon>
        <taxon>Metazoa</taxon>
        <taxon>Ecdysozoa</taxon>
        <taxon>Nematoda</taxon>
        <taxon>Chromadorea</taxon>
        <taxon>Rhabditida</taxon>
        <taxon>Rhabditina</taxon>
        <taxon>Rhabditomorpha</taxon>
        <taxon>Rhabditoidea</taxon>
        <taxon>Rhabditidae</taxon>
        <taxon>Peloderinae</taxon>
        <taxon>Caenorhabditis</taxon>
    </lineage>
</organism>
<feature type="transmembrane region" description="Helical" evidence="1">
    <location>
        <begin position="242"/>
        <end position="264"/>
    </location>
</feature>
<dbReference type="CTD" id="191087"/>
<gene>
    <name evidence="2 4" type="primary">srt-13</name>
    <name evidence="2" type="ORF">CELE_ZC142.1</name>
    <name evidence="4" type="ORF">ZC142.1</name>
</gene>
<dbReference type="InterPro" id="IPR019425">
    <property type="entry name" value="7TM_GPCR_serpentine_rcpt_Srt"/>
</dbReference>
<sequence>MSQTEMSLYYVLTHNFSMHPLYECPENMTTTIIERPYIGTYFFVSGIILIIIYLPCFLAMLRSKCRAPSFQLMILLGIFDLLSLCVNSVTTGYLGMIGASFCNYPLFVFCAGSIGLGSWMGGCVCCILLAVDRCAEINANFPLAIIFHKHVFRLVMFIIIIFWIFASFFTKPLLYRAQYSSWFFDPNVGNDPSFYHNIPHTINNLLVSASSTPLYIYLCYHLIFKFGYSTSMWLYRSKQQIVIQAVILCSFHAVAAYIYVYMQFFPSPPWIIIIGQMAWQWSNGCVCIAYWTLNRTVRNAAIRMMLPKRLRIRFGLHIGIDEQIAMERQDDRTNNNNNVVLPAMAVNGNKIAPFLSE</sequence>
<proteinExistence type="predicted"/>
<dbReference type="RefSeq" id="NP_504173.2">
    <property type="nucleotide sequence ID" value="NM_071772.3"/>
</dbReference>
<dbReference type="HOGENOM" id="CLU_053041_0_0_1"/>
<name>Q23072_CAEEL</name>
<keyword evidence="1" id="KW-0472">Membrane</keyword>
<feature type="transmembrane region" description="Helical" evidence="1">
    <location>
        <begin position="38"/>
        <end position="60"/>
    </location>
</feature>
<feature type="transmembrane region" description="Helical" evidence="1">
    <location>
        <begin position="151"/>
        <end position="170"/>
    </location>
</feature>
<dbReference type="WormBase" id="ZC142.1a">
    <property type="protein sequence ID" value="CE37944"/>
    <property type="gene ID" value="WBGene00022528"/>
    <property type="gene designation" value="srt-13"/>
</dbReference>
<dbReference type="OrthoDB" id="5834716at2759"/>
<protein>
    <submittedName>
        <fullName evidence="2">Serpentine Receptor, class T</fullName>
    </submittedName>
</protein>
<feature type="transmembrane region" description="Helical" evidence="1">
    <location>
        <begin position="270"/>
        <end position="293"/>
    </location>
</feature>
<keyword evidence="1" id="KW-1133">Transmembrane helix</keyword>
<dbReference type="AGR" id="WB:WBGene00022528"/>
<keyword evidence="3" id="KW-1185">Reference proteome</keyword>
<dbReference type="Pfam" id="PF10321">
    <property type="entry name" value="7TM_GPCR_Srt"/>
    <property type="match status" value="1"/>
</dbReference>
<evidence type="ECO:0000256" key="1">
    <source>
        <dbReference type="SAM" id="Phobius"/>
    </source>
</evidence>
<feature type="transmembrane region" description="Helical" evidence="1">
    <location>
        <begin position="214"/>
        <end position="235"/>
    </location>
</feature>
<dbReference type="PANTHER" id="PTHR23021:SF47">
    <property type="entry name" value="SERPENTINE RECEPTOR, CLASS T"/>
    <property type="match status" value="1"/>
</dbReference>